<dbReference type="Pfam" id="PF04922">
    <property type="entry name" value="DIE2_ALG10"/>
    <property type="match status" value="1"/>
</dbReference>
<evidence type="ECO:0000256" key="3">
    <source>
        <dbReference type="ARBA" id="ARBA00010600"/>
    </source>
</evidence>
<organism evidence="16 17">
    <name type="scientific">Leucocoprinus birnbaumii</name>
    <dbReference type="NCBI Taxonomy" id="56174"/>
    <lineage>
        <taxon>Eukaryota</taxon>
        <taxon>Fungi</taxon>
        <taxon>Dikarya</taxon>
        <taxon>Basidiomycota</taxon>
        <taxon>Agaricomycotina</taxon>
        <taxon>Agaricomycetes</taxon>
        <taxon>Agaricomycetidae</taxon>
        <taxon>Agaricales</taxon>
        <taxon>Agaricineae</taxon>
        <taxon>Agaricaceae</taxon>
        <taxon>Leucocoprinus</taxon>
    </lineage>
</organism>
<keyword evidence="9" id="KW-0256">Endoplasmic reticulum</keyword>
<evidence type="ECO:0000256" key="6">
    <source>
        <dbReference type="ARBA" id="ARBA00022676"/>
    </source>
</evidence>
<dbReference type="GO" id="GO:0005789">
    <property type="term" value="C:endoplasmic reticulum membrane"/>
    <property type="evidence" value="ECO:0007669"/>
    <property type="project" value="UniProtKB-SubCell"/>
</dbReference>
<keyword evidence="11 15" id="KW-0472">Membrane</keyword>
<dbReference type="EMBL" id="JANIEX010000062">
    <property type="protein sequence ID" value="KAJ3574615.1"/>
    <property type="molecule type" value="Genomic_DNA"/>
</dbReference>
<evidence type="ECO:0000256" key="14">
    <source>
        <dbReference type="ARBA" id="ARBA00048064"/>
    </source>
</evidence>
<evidence type="ECO:0000313" key="17">
    <source>
        <dbReference type="Proteomes" id="UP001213000"/>
    </source>
</evidence>
<evidence type="ECO:0000256" key="4">
    <source>
        <dbReference type="ARBA" id="ARBA00011967"/>
    </source>
</evidence>
<evidence type="ECO:0000256" key="13">
    <source>
        <dbReference type="ARBA" id="ARBA00044727"/>
    </source>
</evidence>
<name>A0AAD5W2S4_9AGAR</name>
<keyword evidence="7" id="KW-0808">Transferase</keyword>
<dbReference type="Proteomes" id="UP001213000">
    <property type="component" value="Unassembled WGS sequence"/>
</dbReference>
<dbReference type="GO" id="GO:0006488">
    <property type="term" value="P:dolichol-linked oligosaccharide biosynthetic process"/>
    <property type="evidence" value="ECO:0007669"/>
    <property type="project" value="InterPro"/>
</dbReference>
<comment type="function">
    <text evidence="13">Dol-P-Glc:Glc(2)Man(9)GlcNAc(2)-PP-Dol alpha-1,2-glucosyltransferase that operates in the biosynthetic pathway of dolichol-linked oligosaccharides, the glycan precursors employed in protein asparagine (N)-glycosylation. The assembly of dolichol-linked oligosaccharides begins on the cytosolic side of the endoplasmic reticulum membrane and finishes in its lumen. The sequential addition of sugars to dolichol pyrophosphate produces dolichol-linked oligosaccharides containing fourteen sugars, including two GlcNAcs, nine mannoses and three glucoses. Once assembled, the oligosaccharide is transferred from the lipid to nascent proteins by oligosaccharyltransferases. In the lumen of the endoplasmic reticulum, adds the third and last glucose residue from dolichyl phosphate glucose (Dol-P-Glc) onto the lipid-linked oligosaccharide intermediate Glc(2)Man(9)GlcNAc(2)-PP-Dol to produce Glc(3)Man(9)GlcNAc(2)-PP-Dol.</text>
</comment>
<keyword evidence="10 15" id="KW-1133">Transmembrane helix</keyword>
<evidence type="ECO:0000256" key="11">
    <source>
        <dbReference type="ARBA" id="ARBA00023136"/>
    </source>
</evidence>
<evidence type="ECO:0000256" key="10">
    <source>
        <dbReference type="ARBA" id="ARBA00022989"/>
    </source>
</evidence>
<dbReference type="GO" id="GO:0106073">
    <property type="term" value="F:dolichyl pyrophosphate Glc2Man9GlcNAc2 alpha-1,2-glucosyltransferase activity"/>
    <property type="evidence" value="ECO:0007669"/>
    <property type="project" value="UniProtKB-EC"/>
</dbReference>
<evidence type="ECO:0000256" key="7">
    <source>
        <dbReference type="ARBA" id="ARBA00022679"/>
    </source>
</evidence>
<comment type="caution">
    <text evidence="16">The sequence shown here is derived from an EMBL/GenBank/DDBJ whole genome shotgun (WGS) entry which is preliminary data.</text>
</comment>
<accession>A0AAD5W2S4</accession>
<feature type="transmembrane region" description="Helical" evidence="15">
    <location>
        <begin position="231"/>
        <end position="253"/>
    </location>
</feature>
<keyword evidence="6" id="KW-0328">Glycosyltransferase</keyword>
<comment type="pathway">
    <text evidence="2">Protein modification; protein glycosylation.</text>
</comment>
<comment type="catalytic activity">
    <reaction evidence="14">
        <text>an alpha-D-Glc-(1-&gt;3)-alpha-D-Glc-(1-&gt;3)-alpha-D-Man-(1-&gt;2)-alpha-D-Man-(1-&gt;2)-alpha-D-Man-(1-&gt;3)-[alpha-D-Man-(1-&gt;2)-alpha-D-Man-(1-&gt;3)-[alpha-D-Man-(1-&gt;2)-alpha-D-Man-(1-&gt;6)]-alpha-D-Man-(1-&gt;6)]-beta-D-Man-(1-&gt;4)-beta-D-GlcNAc-(1-&gt;4)-alpha-D-GlcNAc-diphospho-di-trans,poly-cis-dolichol + a di-trans,poly-cis-dolichyl beta-D-glucosyl phosphate = a alpha-D-Glc-(1-&gt;2)-alpha-D-Glc-(1-&gt;3)-alpha-D-Glc-(1-&gt;3)-alpha-D-Man-(1-&gt;2)-alpha-D-Man-(1-&gt;2)-alpha-D-Man-(1-&gt;3)-[alpha-D-Man-(1-&gt;2)-alpha-D-Man-(1-&gt;3)-[alpha-D-Man-(1-&gt;2)-alpha-D-Man-(1-&gt;6)]-alpha-D-Man-(1-&gt;6)]-beta-D-Man-(1-&gt;4)-beta-D-GlcNAc-(1-&gt;4)-alpha-D-GlcNAc-diphospho-di-trans,poly-cis-dolichol + a di-trans,poly-cis-dolichyl phosphate + H(+)</text>
        <dbReference type="Rhea" id="RHEA:29543"/>
        <dbReference type="Rhea" id="RHEA-COMP:19498"/>
        <dbReference type="Rhea" id="RHEA-COMP:19502"/>
        <dbReference type="Rhea" id="RHEA-COMP:19512"/>
        <dbReference type="Rhea" id="RHEA-COMP:19522"/>
        <dbReference type="ChEBI" id="CHEBI:15378"/>
        <dbReference type="ChEBI" id="CHEBI:57525"/>
        <dbReference type="ChEBI" id="CHEBI:57683"/>
        <dbReference type="ChEBI" id="CHEBI:132522"/>
        <dbReference type="ChEBI" id="CHEBI:132523"/>
        <dbReference type="EC" id="2.4.1.256"/>
    </reaction>
    <physiologicalReaction direction="left-to-right" evidence="14">
        <dbReference type="Rhea" id="RHEA:29544"/>
    </physiologicalReaction>
</comment>
<evidence type="ECO:0000313" key="16">
    <source>
        <dbReference type="EMBL" id="KAJ3574615.1"/>
    </source>
</evidence>
<dbReference type="AlphaFoldDB" id="A0AAD5W2S4"/>
<evidence type="ECO:0000256" key="8">
    <source>
        <dbReference type="ARBA" id="ARBA00022692"/>
    </source>
</evidence>
<comment type="subcellular location">
    <subcellularLocation>
        <location evidence="1">Endoplasmic reticulum membrane</location>
        <topology evidence="1">Multi-pass membrane protein</topology>
    </subcellularLocation>
</comment>
<reference evidence="16" key="1">
    <citation type="submission" date="2022-07" db="EMBL/GenBank/DDBJ databases">
        <title>Genome Sequence of Leucocoprinus birnbaumii.</title>
        <authorList>
            <person name="Buettner E."/>
        </authorList>
    </citation>
    <scope>NUCLEOTIDE SEQUENCE</scope>
    <source>
        <strain evidence="16">VT141</strain>
    </source>
</reference>
<evidence type="ECO:0000256" key="15">
    <source>
        <dbReference type="SAM" id="Phobius"/>
    </source>
</evidence>
<proteinExistence type="inferred from homology"/>
<gene>
    <name evidence="16" type="ORF">NP233_g1656</name>
</gene>
<keyword evidence="17" id="KW-1185">Reference proteome</keyword>
<dbReference type="PANTHER" id="PTHR12989:SF10">
    <property type="entry name" value="DOL-P-GLC:GLC(2)MAN(9)GLCNAC(2)-PP-DOL ALPHA-1,2-GLUCOSYLTRANSFERASE-RELATED"/>
    <property type="match status" value="1"/>
</dbReference>
<evidence type="ECO:0000256" key="5">
    <source>
        <dbReference type="ARBA" id="ARBA00018512"/>
    </source>
</evidence>
<sequence>MALSYIAYCAVGVTILKELNSIVEEPYMDEPFHIPQAQAYCRGEFTTWDPKITTPPGLYIVSLLLKQVFLVKCNIPMLRLTSLLSLLALPIALTRLVCYHKRERPPASIMVPALEAVVLAAFPIAWFFGFLYYTDVPSLLFVVATISAATEDRHWLAALLGLISCTFRQNNIVWVIYAYALSQLTYLRFRRVTPSSPAKLHDPPALHASIVDLFRAATTLPGVVPDIITPFIPYLLVLIVFGFFIIWNGGIVLGTHALPSLERAEY</sequence>
<evidence type="ECO:0000256" key="12">
    <source>
        <dbReference type="ARBA" id="ARBA00032069"/>
    </source>
</evidence>
<dbReference type="PANTHER" id="PTHR12989">
    <property type="entry name" value="ALPHA-1,2-GLUCOSYLTRANSFERASE ALG10"/>
    <property type="match status" value="1"/>
</dbReference>
<comment type="similarity">
    <text evidence="3">Belongs to the ALG10 glucosyltransferase family.</text>
</comment>
<dbReference type="InterPro" id="IPR016900">
    <property type="entry name" value="Alg10"/>
</dbReference>
<feature type="transmembrane region" description="Helical" evidence="15">
    <location>
        <begin position="109"/>
        <end position="133"/>
    </location>
</feature>
<keyword evidence="8 15" id="KW-0812">Transmembrane</keyword>
<evidence type="ECO:0000256" key="9">
    <source>
        <dbReference type="ARBA" id="ARBA00022824"/>
    </source>
</evidence>
<dbReference type="EC" id="2.4.1.256" evidence="4"/>
<evidence type="ECO:0000256" key="2">
    <source>
        <dbReference type="ARBA" id="ARBA00004922"/>
    </source>
</evidence>
<evidence type="ECO:0000256" key="1">
    <source>
        <dbReference type="ARBA" id="ARBA00004477"/>
    </source>
</evidence>
<feature type="transmembrane region" description="Helical" evidence="15">
    <location>
        <begin position="77"/>
        <end position="97"/>
    </location>
</feature>
<protein>
    <recommendedName>
        <fullName evidence="5">Dol-P-Glc:Glc(2)Man(9)GlcNAc(2)-PP-Dol alpha-1,2-glucosyltransferase</fullName>
        <ecNumber evidence="4">2.4.1.256</ecNumber>
    </recommendedName>
    <alternativeName>
        <fullName evidence="12">Asparagine-linked glycosylation protein 10</fullName>
    </alternativeName>
</protein>